<proteinExistence type="predicted"/>
<feature type="coiled-coil region" evidence="1">
    <location>
        <begin position="795"/>
        <end position="822"/>
    </location>
</feature>
<evidence type="ECO:0000256" key="1">
    <source>
        <dbReference type="SAM" id="Coils"/>
    </source>
</evidence>
<evidence type="ECO:0000256" key="2">
    <source>
        <dbReference type="SAM" id="SignalP"/>
    </source>
</evidence>
<feature type="chain" id="PRO_5014186379" description="Rhoptry protein" evidence="2">
    <location>
        <begin position="25"/>
        <end position="1019"/>
    </location>
</feature>
<dbReference type="Gene3D" id="2.60.40.2700">
    <property type="match status" value="1"/>
</dbReference>
<dbReference type="RefSeq" id="WP_058844013.1">
    <property type="nucleotide sequence ID" value="NZ_PDFK01000010.1"/>
</dbReference>
<sequence length="1019" mass="114082">MTKAKFLLMAVAPAAIIMPIDAHAASEQVTIEGSGMVGTELKADITSLPKDANYQYEWYFVKAGVEELLSSQTSNVYLIPSDALGKSIIVKVTDDRGKMYESKKIVVKGTLSTEGNDYVNGKLVAKIEGLSSNTNKPTVFTNFQWYVLEDNKAKPIANETKLELVIPPLAADKLIFVEAKTEDGLVYVSPNKKIQKLNLSIEAIEFEGFTGGDFVVPGDTLKVKIPVVTTETDTSQKITLESKQISFTYQWLYKVGSSYSIIPNASTPSYMIPKDTQDSAMKDIVVKVTAKVGDQVISGIAVTPIRISDNHIKAIEKQIATLLTMDTQKRVIYREDIKSVLSQIDNQYQKLTPAAKAQVTNYSILQRAVADIAKVERLAAQIKALDGKSSLQQLQQLKAEYDQLDYLQRSLDAGNIYQQIVDLLLKNPDSQKELAKLGEINRLITELLGDGMDPIPQYASETTNVLAEKIADIDAKINALLPEYKTVVQNQAILTMAKADLKSAQKFEKLFDKLQGQTPKQKVATAKSIRSAYLKLNLRQQGLVEYKLPLLVEAENAERTTIEELEQLLAEVKGAAGLANEWETLKSKVNTIISLQKSLKSYNDMATKNEMLQMQKDLKAAEKVIIQIEKYKALLKPETKFNKIQSAFHSALKAYNKLTISQQKYVYNATLLNEIPTNNEIPGETSNDATAGKKFSDDIKNALNDSSDFESYARAVDELVNKYKELPKGVKKYVINYADLKAAEANVRAVRSFDKKVNEALSVADSTKQYSKLQAVQKAYSKLNAIQQELAQPLYVKISNKIEEYTENYNDLNKELMDANGYIFSLNEVKDMINKYNALSSTEKKLITNAQDLKQAISDVKAVESFIKKFQTNLEKNPSAIMKDFRKLTTLQISLLEGYEAEMNGQLTSLLEEIQKMETSEQTANDVVLKIIDSINELQVDGYYVSDLENRLIAIKDNYNSLTAMQQKLVKNYSKLTQAESDLQKVKEVILLKDDEEAWQKAYNKLSKKLEQLYESINS</sequence>
<dbReference type="Proteomes" id="UP000234956">
    <property type="component" value="Unassembled WGS sequence"/>
</dbReference>
<organism evidence="3 4">
    <name type="scientific">Lysinibacillus fusiformis</name>
    <dbReference type="NCBI Taxonomy" id="28031"/>
    <lineage>
        <taxon>Bacteria</taxon>
        <taxon>Bacillati</taxon>
        <taxon>Bacillota</taxon>
        <taxon>Bacilli</taxon>
        <taxon>Bacillales</taxon>
        <taxon>Bacillaceae</taxon>
        <taxon>Lysinibacillus</taxon>
    </lineage>
</organism>
<evidence type="ECO:0000313" key="4">
    <source>
        <dbReference type="Proteomes" id="UP000234956"/>
    </source>
</evidence>
<keyword evidence="2" id="KW-0732">Signal</keyword>
<accession>A0A2I0UVD0</accession>
<protein>
    <recommendedName>
        <fullName evidence="5">Rhoptry protein</fullName>
    </recommendedName>
</protein>
<keyword evidence="1" id="KW-0175">Coiled coil</keyword>
<evidence type="ECO:0008006" key="5">
    <source>
        <dbReference type="Google" id="ProtNLM"/>
    </source>
</evidence>
<name>A0A2I0UVD0_9BACI</name>
<comment type="caution">
    <text evidence="3">The sequence shown here is derived from an EMBL/GenBank/DDBJ whole genome shotgun (WGS) entry which is preliminary data.</text>
</comment>
<dbReference type="AlphaFoldDB" id="A0A2I0UVD0"/>
<gene>
    <name evidence="3" type="ORF">CRI88_20770</name>
</gene>
<reference evidence="3 4" key="1">
    <citation type="submission" date="2017-10" db="EMBL/GenBank/DDBJ databases">
        <title>Draft genome of Lysinibacillus fusiformis strain Juneja, a laboratory-derived pathogen of Drosophila melanogaster.</title>
        <authorList>
            <person name="Smith B.R."/>
            <person name="Unckless R.L."/>
        </authorList>
    </citation>
    <scope>NUCLEOTIDE SEQUENCE [LARGE SCALE GENOMIC DNA]</scope>
    <source>
        <strain evidence="3 4">Juneja</strain>
    </source>
</reference>
<feature type="signal peptide" evidence="2">
    <location>
        <begin position="1"/>
        <end position="24"/>
    </location>
</feature>
<evidence type="ECO:0000313" key="3">
    <source>
        <dbReference type="EMBL" id="PKU50020.1"/>
    </source>
</evidence>
<dbReference type="EMBL" id="PDFK01000010">
    <property type="protein sequence ID" value="PKU50020.1"/>
    <property type="molecule type" value="Genomic_DNA"/>
</dbReference>